<dbReference type="InterPro" id="IPR029058">
    <property type="entry name" value="AB_hydrolase_fold"/>
</dbReference>
<dbReference type="Proteomes" id="UP000545386">
    <property type="component" value="Unassembled WGS sequence"/>
</dbReference>
<keyword evidence="5" id="KW-1185">Reference proteome</keyword>
<name>A0A842HMF6_9BURK</name>
<evidence type="ECO:0000313" key="5">
    <source>
        <dbReference type="Proteomes" id="UP000545386"/>
    </source>
</evidence>
<reference evidence="4 5" key="1">
    <citation type="submission" date="2020-08" db="EMBL/GenBank/DDBJ databases">
        <title>Paraeoetvoesia sp. YC-7-48 draft genome sequence.</title>
        <authorList>
            <person name="Yao L."/>
        </authorList>
    </citation>
    <scope>NUCLEOTIDE SEQUENCE [LARGE SCALE GENOMIC DNA]</scope>
    <source>
        <strain evidence="5">YC-7-48</strain>
    </source>
</reference>
<dbReference type="PRINTS" id="PR00111">
    <property type="entry name" value="ABHYDROLASE"/>
</dbReference>
<protein>
    <submittedName>
        <fullName evidence="4">Alpha/beta hydrolase</fullName>
    </submittedName>
</protein>
<dbReference type="PANTHER" id="PTHR43798">
    <property type="entry name" value="MONOACYLGLYCEROL LIPASE"/>
    <property type="match status" value="1"/>
</dbReference>
<organism evidence="4 5">
    <name type="scientific">Pusillimonas minor</name>
    <dbReference type="NCBI Taxonomy" id="2697024"/>
    <lineage>
        <taxon>Bacteria</taxon>
        <taxon>Pseudomonadati</taxon>
        <taxon>Pseudomonadota</taxon>
        <taxon>Betaproteobacteria</taxon>
        <taxon>Burkholderiales</taxon>
        <taxon>Alcaligenaceae</taxon>
        <taxon>Pusillimonas</taxon>
    </lineage>
</organism>
<dbReference type="InterPro" id="IPR050266">
    <property type="entry name" value="AB_hydrolase_sf"/>
</dbReference>
<dbReference type="GO" id="GO:0016787">
    <property type="term" value="F:hydrolase activity"/>
    <property type="evidence" value="ECO:0007669"/>
    <property type="project" value="UniProtKB-KW"/>
</dbReference>
<evidence type="ECO:0000313" key="4">
    <source>
        <dbReference type="EMBL" id="MBC2769084.1"/>
    </source>
</evidence>
<accession>A0A842HMF6</accession>
<gene>
    <name evidence="4" type="ORF">GTU67_04030</name>
</gene>
<dbReference type="SUPFAM" id="SSF53474">
    <property type="entry name" value="alpha/beta-Hydrolases"/>
    <property type="match status" value="1"/>
</dbReference>
<dbReference type="AlphaFoldDB" id="A0A842HMF6"/>
<comment type="caution">
    <text evidence="4">The sequence shown here is derived from an EMBL/GenBank/DDBJ whole genome shotgun (WGS) entry which is preliminary data.</text>
</comment>
<dbReference type="RefSeq" id="WP_185778877.1">
    <property type="nucleotide sequence ID" value="NZ_JACJUU010000002.1"/>
</dbReference>
<dbReference type="Gene3D" id="3.40.50.1820">
    <property type="entry name" value="alpha/beta hydrolase"/>
    <property type="match status" value="1"/>
</dbReference>
<evidence type="ECO:0000259" key="3">
    <source>
        <dbReference type="Pfam" id="PF00561"/>
    </source>
</evidence>
<dbReference type="InterPro" id="IPR000073">
    <property type="entry name" value="AB_hydrolase_1"/>
</dbReference>
<evidence type="ECO:0000256" key="2">
    <source>
        <dbReference type="SAM" id="MobiDB-lite"/>
    </source>
</evidence>
<dbReference type="EMBL" id="JACJUU010000002">
    <property type="protein sequence ID" value="MBC2769084.1"/>
    <property type="molecule type" value="Genomic_DNA"/>
</dbReference>
<keyword evidence="1 4" id="KW-0378">Hydrolase</keyword>
<sequence length="292" mass="31531">MPIHHHIIPSSPQIAISVAGQGPLVIFVHGLGGDRSTWTHQLDALQHKYTAVSVDLRGYGDSEDPPLPIQFKVDFCADLLAVIDHFNAPRAHLVGLSMGGRVCRTTALQAPDRVASLTLANTSPGFDHMTPTQLDAFVEARSGTLEQNGLPADFGKQQALAMMAPGAPLSAINAMAQAVDRLRVPNYLGTLRASTLQDRGDRLEDITCPVLLITSDHDTVYPANVATEMRQRLPHALHTEIIGAGHISNLEQPDAFNAALLRFLDALPREDDTRPDPTPQETACISIGKNSR</sequence>
<dbReference type="PANTHER" id="PTHR43798:SF31">
    <property type="entry name" value="AB HYDROLASE SUPERFAMILY PROTEIN YCLE"/>
    <property type="match status" value="1"/>
</dbReference>
<feature type="region of interest" description="Disordered" evidence="2">
    <location>
        <begin position="269"/>
        <end position="292"/>
    </location>
</feature>
<evidence type="ECO:0000256" key="1">
    <source>
        <dbReference type="ARBA" id="ARBA00022801"/>
    </source>
</evidence>
<feature type="domain" description="AB hydrolase-1" evidence="3">
    <location>
        <begin position="23"/>
        <end position="252"/>
    </location>
</feature>
<proteinExistence type="predicted"/>
<dbReference type="Pfam" id="PF00561">
    <property type="entry name" value="Abhydrolase_1"/>
    <property type="match status" value="1"/>
</dbReference>
<dbReference type="GO" id="GO:0016020">
    <property type="term" value="C:membrane"/>
    <property type="evidence" value="ECO:0007669"/>
    <property type="project" value="TreeGrafter"/>
</dbReference>